<keyword evidence="2" id="KW-1185">Reference proteome</keyword>
<feature type="region of interest" description="Disordered" evidence="1">
    <location>
        <begin position="1"/>
        <end position="21"/>
    </location>
</feature>
<accession>A0A1I7X894</accession>
<evidence type="ECO:0000313" key="2">
    <source>
        <dbReference type="Proteomes" id="UP000095283"/>
    </source>
</evidence>
<evidence type="ECO:0000256" key="1">
    <source>
        <dbReference type="SAM" id="MobiDB-lite"/>
    </source>
</evidence>
<proteinExistence type="predicted"/>
<reference evidence="3" key="1">
    <citation type="submission" date="2016-11" db="UniProtKB">
        <authorList>
            <consortium name="WormBaseParasite"/>
        </authorList>
    </citation>
    <scope>IDENTIFICATION</scope>
</reference>
<name>A0A1I7X894_HETBA</name>
<dbReference type="Proteomes" id="UP000095283">
    <property type="component" value="Unplaced"/>
</dbReference>
<dbReference type="AlphaFoldDB" id="A0A1I7X894"/>
<dbReference type="WBParaSite" id="Hba_13716">
    <property type="protein sequence ID" value="Hba_13716"/>
    <property type="gene ID" value="Hba_13716"/>
</dbReference>
<protein>
    <submittedName>
        <fullName evidence="3">Cyclin N-terminal domain-containing protein</fullName>
    </submittedName>
</protein>
<evidence type="ECO:0000313" key="3">
    <source>
        <dbReference type="WBParaSite" id="Hba_13716"/>
    </source>
</evidence>
<sequence>MLTITSDEFAGSSHKWNQTSSSLSPYLTLLLKYALDYQLFNLDEYRLILSTTILITKAFSNKTAN</sequence>
<organism evidence="2 3">
    <name type="scientific">Heterorhabditis bacteriophora</name>
    <name type="common">Entomopathogenic nematode worm</name>
    <dbReference type="NCBI Taxonomy" id="37862"/>
    <lineage>
        <taxon>Eukaryota</taxon>
        <taxon>Metazoa</taxon>
        <taxon>Ecdysozoa</taxon>
        <taxon>Nematoda</taxon>
        <taxon>Chromadorea</taxon>
        <taxon>Rhabditida</taxon>
        <taxon>Rhabditina</taxon>
        <taxon>Rhabditomorpha</taxon>
        <taxon>Strongyloidea</taxon>
        <taxon>Heterorhabditidae</taxon>
        <taxon>Heterorhabditis</taxon>
    </lineage>
</organism>